<feature type="transmembrane region" description="Helical" evidence="10">
    <location>
        <begin position="127"/>
        <end position="151"/>
    </location>
</feature>
<dbReference type="InterPro" id="IPR051408">
    <property type="entry name" value="Phosphate_transprt_permease"/>
</dbReference>
<feature type="domain" description="ABC transmembrane type-1" evidence="11">
    <location>
        <begin position="90"/>
        <end position="293"/>
    </location>
</feature>
<sequence length="304" mass="31558">MERAVMEAGAAGTGAAVGAGWNRPGGLALRRRLVDRVATGLSIAATAIVLLALGSILLTLLVRGLPGLSWGTLVHVMAPPGSNGGLANAIVGSLVQTGFAAAIGTPVGLLTGIYLSEYARDGRVVDIVRFVSDMMLSAPSILVGLFVYMLLVMPFGHFSGISGAIALAVLFVPVVVRTTEDMLRLVPLTMREAAYALGAPKWRVVLQVCLRAARGGVLTGILLAVARVSGETAPLLFTSLGNMNWSLDPGAPMASLPVAIYQYAGSAYDDWVQLAWTGALLITAGVLALNVLVRLWSRQAGSGR</sequence>
<evidence type="ECO:0000256" key="9">
    <source>
        <dbReference type="ARBA" id="ARBA00023136"/>
    </source>
</evidence>
<evidence type="ECO:0000256" key="8">
    <source>
        <dbReference type="ARBA" id="ARBA00022989"/>
    </source>
</evidence>
<organism evidence="12 13">
    <name type="scientific">Gluconacetobacter liquefaciens</name>
    <name type="common">Acetobacter liquefaciens</name>
    <dbReference type="NCBI Taxonomy" id="89584"/>
    <lineage>
        <taxon>Bacteria</taxon>
        <taxon>Pseudomonadati</taxon>
        <taxon>Pseudomonadota</taxon>
        <taxon>Alphaproteobacteria</taxon>
        <taxon>Acetobacterales</taxon>
        <taxon>Acetobacteraceae</taxon>
        <taxon>Gluconacetobacter</taxon>
    </lineage>
</organism>
<reference evidence="12 13" key="1">
    <citation type="submission" date="2018-07" db="EMBL/GenBank/DDBJ databases">
        <title>Genomic Encyclopedia of Type Strains, Phase IV (KMG-IV): sequencing the most valuable type-strain genomes for metagenomic binning, comparative biology and taxonomic classification.</title>
        <authorList>
            <person name="Goeker M."/>
        </authorList>
    </citation>
    <scope>NUCLEOTIDE SEQUENCE [LARGE SCALE GENOMIC DNA]</scope>
    <source>
        <strain evidence="12 13">DSM 5603</strain>
    </source>
</reference>
<gene>
    <name evidence="12" type="ORF">C7453_1252</name>
</gene>
<dbReference type="Pfam" id="PF00528">
    <property type="entry name" value="BPD_transp_1"/>
    <property type="match status" value="1"/>
</dbReference>
<dbReference type="RefSeq" id="WP_245949154.1">
    <property type="nucleotide sequence ID" value="NZ_QQAW01000025.1"/>
</dbReference>
<dbReference type="PROSITE" id="PS50928">
    <property type="entry name" value="ABC_TM1"/>
    <property type="match status" value="1"/>
</dbReference>
<dbReference type="SUPFAM" id="SSF161098">
    <property type="entry name" value="MetI-like"/>
    <property type="match status" value="1"/>
</dbReference>
<accession>A0A370FVL2</accession>
<keyword evidence="4" id="KW-0813">Transport</keyword>
<evidence type="ECO:0000256" key="1">
    <source>
        <dbReference type="ARBA" id="ARBA00004651"/>
    </source>
</evidence>
<proteinExistence type="inferred from homology"/>
<feature type="transmembrane region" description="Helical" evidence="10">
    <location>
        <begin position="157"/>
        <end position="176"/>
    </location>
</feature>
<evidence type="ECO:0000256" key="3">
    <source>
        <dbReference type="ARBA" id="ARBA00016864"/>
    </source>
</evidence>
<comment type="caution">
    <text evidence="12">The sequence shown here is derived from an EMBL/GenBank/DDBJ whole genome shotgun (WGS) entry which is preliminary data.</text>
</comment>
<keyword evidence="6" id="KW-0592">Phosphate transport</keyword>
<keyword evidence="7 10" id="KW-0812">Transmembrane</keyword>
<feature type="transmembrane region" description="Helical" evidence="10">
    <location>
        <begin position="274"/>
        <end position="296"/>
    </location>
</feature>
<dbReference type="InterPro" id="IPR000515">
    <property type="entry name" value="MetI-like"/>
</dbReference>
<dbReference type="Proteomes" id="UP000254958">
    <property type="component" value="Unassembled WGS sequence"/>
</dbReference>
<evidence type="ECO:0000256" key="5">
    <source>
        <dbReference type="ARBA" id="ARBA00022475"/>
    </source>
</evidence>
<comment type="similarity">
    <text evidence="2 10">Belongs to the binding-protein-dependent transport system permease family. CysTW subfamily.</text>
</comment>
<dbReference type="GO" id="GO:0005886">
    <property type="term" value="C:plasma membrane"/>
    <property type="evidence" value="ECO:0007669"/>
    <property type="project" value="UniProtKB-SubCell"/>
</dbReference>
<dbReference type="CDD" id="cd06261">
    <property type="entry name" value="TM_PBP2"/>
    <property type="match status" value="1"/>
</dbReference>
<evidence type="ECO:0000256" key="7">
    <source>
        <dbReference type="ARBA" id="ARBA00022692"/>
    </source>
</evidence>
<protein>
    <recommendedName>
        <fullName evidence="3 10">Phosphate transport system permease protein PstA</fullName>
    </recommendedName>
</protein>
<dbReference type="Gene3D" id="1.10.3720.10">
    <property type="entry name" value="MetI-like"/>
    <property type="match status" value="1"/>
</dbReference>
<evidence type="ECO:0000256" key="4">
    <source>
        <dbReference type="ARBA" id="ARBA00022448"/>
    </source>
</evidence>
<dbReference type="PANTHER" id="PTHR42922:SF1">
    <property type="entry name" value="PHOSPHATE TRANSPORT SYSTEM PERMEASE PROTEIN PSTA"/>
    <property type="match status" value="1"/>
</dbReference>
<evidence type="ECO:0000256" key="10">
    <source>
        <dbReference type="RuleBase" id="RU363043"/>
    </source>
</evidence>
<dbReference type="InterPro" id="IPR005672">
    <property type="entry name" value="Phosphate_PstA"/>
</dbReference>
<evidence type="ECO:0000256" key="6">
    <source>
        <dbReference type="ARBA" id="ARBA00022592"/>
    </source>
</evidence>
<evidence type="ECO:0000259" key="11">
    <source>
        <dbReference type="PROSITE" id="PS50928"/>
    </source>
</evidence>
<evidence type="ECO:0000313" key="13">
    <source>
        <dbReference type="Proteomes" id="UP000254958"/>
    </source>
</evidence>
<dbReference type="PANTHER" id="PTHR42922">
    <property type="entry name" value="PHOSPHATE TRANSPORT SYSTEM PERMEASE PROTEIN PSTA"/>
    <property type="match status" value="1"/>
</dbReference>
<keyword evidence="8 10" id="KW-1133">Transmembrane helix</keyword>
<keyword evidence="9 10" id="KW-0472">Membrane</keyword>
<feature type="transmembrane region" description="Helical" evidence="10">
    <location>
        <begin position="217"/>
        <end position="237"/>
    </location>
</feature>
<feature type="transmembrane region" description="Helical" evidence="10">
    <location>
        <begin position="40"/>
        <end position="65"/>
    </location>
</feature>
<dbReference type="AlphaFoldDB" id="A0A370FVL2"/>
<evidence type="ECO:0000313" key="12">
    <source>
        <dbReference type="EMBL" id="RDI31587.1"/>
    </source>
</evidence>
<keyword evidence="13" id="KW-1185">Reference proteome</keyword>
<evidence type="ECO:0000256" key="2">
    <source>
        <dbReference type="ARBA" id="ARBA00007069"/>
    </source>
</evidence>
<dbReference type="EMBL" id="QQAW01000025">
    <property type="protein sequence ID" value="RDI31587.1"/>
    <property type="molecule type" value="Genomic_DNA"/>
</dbReference>
<dbReference type="GO" id="GO:0005315">
    <property type="term" value="F:phosphate transmembrane transporter activity"/>
    <property type="evidence" value="ECO:0007669"/>
    <property type="project" value="InterPro"/>
</dbReference>
<dbReference type="GO" id="GO:0035435">
    <property type="term" value="P:phosphate ion transmembrane transport"/>
    <property type="evidence" value="ECO:0007669"/>
    <property type="project" value="InterPro"/>
</dbReference>
<comment type="subcellular location">
    <subcellularLocation>
        <location evidence="10">Cell inner membrane</location>
        <topology evidence="10">Multi-pass membrane protein</topology>
    </subcellularLocation>
    <subcellularLocation>
        <location evidence="1">Cell membrane</location>
        <topology evidence="1">Multi-pass membrane protein</topology>
    </subcellularLocation>
</comment>
<name>A0A370FVL2_GLULI</name>
<keyword evidence="5 10" id="KW-1003">Cell membrane</keyword>
<dbReference type="NCBIfam" id="TIGR00974">
    <property type="entry name" value="3a0107s02c"/>
    <property type="match status" value="1"/>
</dbReference>
<dbReference type="InterPro" id="IPR035906">
    <property type="entry name" value="MetI-like_sf"/>
</dbReference>
<feature type="transmembrane region" description="Helical" evidence="10">
    <location>
        <begin position="85"/>
        <end position="115"/>
    </location>
</feature>